<protein>
    <recommendedName>
        <fullName evidence="3">YqhA family protein</fullName>
    </recommendedName>
</protein>
<dbReference type="EMBL" id="BLAB01000001">
    <property type="protein sequence ID" value="GER93001.1"/>
    <property type="molecule type" value="Genomic_DNA"/>
</dbReference>
<feature type="transmembrane region" description="Helical" evidence="1">
    <location>
        <begin position="12"/>
        <end position="32"/>
    </location>
</feature>
<evidence type="ECO:0000313" key="2">
    <source>
        <dbReference type="EMBL" id="GER93001.1"/>
    </source>
</evidence>
<feature type="transmembrane region" description="Helical" evidence="1">
    <location>
        <begin position="126"/>
        <end position="146"/>
    </location>
</feature>
<name>A0A5J4L2G0_9ZZZZ</name>
<keyword evidence="1" id="KW-0472">Membrane</keyword>
<dbReference type="PANTHER" id="PTHR31721">
    <property type="entry name" value="OS06G0710300 PROTEIN"/>
    <property type="match status" value="1"/>
</dbReference>
<dbReference type="PIRSF" id="PIRSF026509">
    <property type="entry name" value="UCP026509"/>
    <property type="match status" value="1"/>
</dbReference>
<evidence type="ECO:0008006" key="3">
    <source>
        <dbReference type="Google" id="ProtNLM"/>
    </source>
</evidence>
<dbReference type="PANTHER" id="PTHR31721:SF4">
    <property type="entry name" value="OS06G0710300 PROTEIN"/>
    <property type="match status" value="1"/>
</dbReference>
<sequence>MEKMLEKGKKLILIAVISSLVASVAAFLWGAAKTVTIILNLVTSYGKDPLAAIALIELMDTFLIATALFIFAVGMYELFIKDINLPEWLVIHNLHDLKAKLGSVIILVMVVTFLKHLVEWKDPRGILFYGIAIAVVSASLIAFSHFGGKD</sequence>
<accession>A0A5J4L2G0</accession>
<organism evidence="2">
    <name type="scientific">hot springs metagenome</name>
    <dbReference type="NCBI Taxonomy" id="433727"/>
    <lineage>
        <taxon>unclassified sequences</taxon>
        <taxon>metagenomes</taxon>
        <taxon>ecological metagenomes</taxon>
    </lineage>
</organism>
<comment type="caution">
    <text evidence="2">The sequence shown here is derived from an EMBL/GenBank/DDBJ whole genome shotgun (WGS) entry which is preliminary data.</text>
</comment>
<proteinExistence type="predicted"/>
<keyword evidence="1" id="KW-1133">Transmembrane helix</keyword>
<dbReference type="InterPro" id="IPR005134">
    <property type="entry name" value="UPF0114"/>
</dbReference>
<gene>
    <name evidence="2" type="ORF">A45J_0732</name>
</gene>
<reference evidence="2" key="1">
    <citation type="submission" date="2019-10" db="EMBL/GenBank/DDBJ databases">
        <title>Metagenomic sequencing of thiosulfate-disproportionating enrichment culture.</title>
        <authorList>
            <person name="Umezawa K."/>
            <person name="Kojima H."/>
            <person name="Fukui M."/>
        </authorList>
    </citation>
    <scope>NUCLEOTIDE SEQUENCE</scope>
    <source>
        <strain evidence="2">45J</strain>
    </source>
</reference>
<feature type="transmembrane region" description="Helical" evidence="1">
    <location>
        <begin position="52"/>
        <end position="76"/>
    </location>
</feature>
<dbReference type="AlphaFoldDB" id="A0A5J4L2G0"/>
<keyword evidence="1" id="KW-0812">Transmembrane</keyword>
<evidence type="ECO:0000256" key="1">
    <source>
        <dbReference type="SAM" id="Phobius"/>
    </source>
</evidence>
<feature type="transmembrane region" description="Helical" evidence="1">
    <location>
        <begin position="97"/>
        <end position="114"/>
    </location>
</feature>
<dbReference type="Pfam" id="PF03350">
    <property type="entry name" value="UPF0114"/>
    <property type="match status" value="1"/>
</dbReference>